<gene>
    <name evidence="1" type="ORF">FK004_04540</name>
</gene>
<protein>
    <recommendedName>
        <fullName evidence="3">T9SS type B sorting domain-containing protein</fullName>
    </recommendedName>
</protein>
<evidence type="ECO:0000313" key="1">
    <source>
        <dbReference type="EMBL" id="AWG27256.1"/>
    </source>
</evidence>
<dbReference type="Pfam" id="PF13585">
    <property type="entry name" value="CHU_C"/>
    <property type="match status" value="1"/>
</dbReference>
<name>A0A2S1LUE3_9FLAO</name>
<sequence length="302" mass="32878">MQEICSGDANATIEIEVAEGTGPYSTSLNPNGPFVQDQFLFDGLAGGQQYTVYVKDANGCVTQMNVTLDQPITINAIPNVVYNCVDNTTTITVNQAVAGQVTYALDGGTFQTTNVYQNLAPGNHTVEVVHAAGCSQTVPFTIIAVTPLTLSVSQTGLNQITAVAAGGAGGYTYTFNEVDNGMNNVYVINHTALYVVIVTDRNGCQAKAEIAMTFVDIEIPNFFTPNDDNHNDHWSPQNTQNYPNINTLIFDRYGRKIATLRQGQQWNGQYNGTPLPTGDYWYKITLGDGSDREFVGHFTIYR</sequence>
<organism evidence="1 2">
    <name type="scientific">Flavobacterium kingsejongi</name>
    <dbReference type="NCBI Taxonomy" id="1678728"/>
    <lineage>
        <taxon>Bacteria</taxon>
        <taxon>Pseudomonadati</taxon>
        <taxon>Bacteroidota</taxon>
        <taxon>Flavobacteriia</taxon>
        <taxon>Flavobacteriales</taxon>
        <taxon>Flavobacteriaceae</taxon>
        <taxon>Flavobacterium</taxon>
    </lineage>
</organism>
<dbReference type="EMBL" id="CP020919">
    <property type="protein sequence ID" value="AWG27256.1"/>
    <property type="molecule type" value="Genomic_DNA"/>
</dbReference>
<accession>A0A2S1LUE3</accession>
<keyword evidence="2" id="KW-1185">Reference proteome</keyword>
<dbReference type="NCBIfam" id="TIGR04131">
    <property type="entry name" value="Bac_Flav_CTERM"/>
    <property type="match status" value="1"/>
</dbReference>
<reference evidence="1 2" key="1">
    <citation type="submission" date="2017-04" db="EMBL/GenBank/DDBJ databases">
        <title>Complete genome sequence of Flavobacterium kingsejong AJ004.</title>
        <authorList>
            <person name="Lee P.C."/>
        </authorList>
    </citation>
    <scope>NUCLEOTIDE SEQUENCE [LARGE SCALE GENOMIC DNA]</scope>
    <source>
        <strain evidence="1 2">AJ004</strain>
    </source>
</reference>
<dbReference type="InterPro" id="IPR026341">
    <property type="entry name" value="T9SS_type_B"/>
</dbReference>
<proteinExistence type="predicted"/>
<dbReference type="AlphaFoldDB" id="A0A2S1LUE3"/>
<evidence type="ECO:0000313" key="2">
    <source>
        <dbReference type="Proteomes" id="UP000244677"/>
    </source>
</evidence>
<dbReference type="Proteomes" id="UP000244677">
    <property type="component" value="Chromosome"/>
</dbReference>
<dbReference type="KEGG" id="fki:FK004_04540"/>
<evidence type="ECO:0008006" key="3">
    <source>
        <dbReference type="Google" id="ProtNLM"/>
    </source>
</evidence>